<keyword evidence="2" id="KW-0479">Metal-binding</keyword>
<evidence type="ECO:0000313" key="6">
    <source>
        <dbReference type="Proteomes" id="UP000050482"/>
    </source>
</evidence>
<dbReference type="GO" id="GO:0017004">
    <property type="term" value="P:cytochrome complex assembly"/>
    <property type="evidence" value="ECO:0007669"/>
    <property type="project" value="UniProtKB-KW"/>
</dbReference>
<evidence type="ECO:0000256" key="4">
    <source>
        <dbReference type="ARBA" id="ARBA00023136"/>
    </source>
</evidence>
<reference evidence="5 6" key="1">
    <citation type="submission" date="2015-09" db="EMBL/GenBank/DDBJ databases">
        <title>Draft genome sequence of Alicyclobacillus ferrooxydans DSM 22381.</title>
        <authorList>
            <person name="Hemp J."/>
        </authorList>
    </citation>
    <scope>NUCLEOTIDE SEQUENCE [LARGE SCALE GENOMIC DNA]</scope>
    <source>
        <strain evidence="5 6">TC-34</strain>
    </source>
</reference>
<dbReference type="GO" id="GO:0017003">
    <property type="term" value="P:protein-heme linkage"/>
    <property type="evidence" value="ECO:0007669"/>
    <property type="project" value="InterPro"/>
</dbReference>
<dbReference type="InterPro" id="IPR036127">
    <property type="entry name" value="CcmE-like_sf"/>
</dbReference>
<comment type="subcellular location">
    <subcellularLocation>
        <location evidence="1">Membrane</location>
    </subcellularLocation>
</comment>
<evidence type="ECO:0000256" key="2">
    <source>
        <dbReference type="ARBA" id="ARBA00022617"/>
    </source>
</evidence>
<dbReference type="OrthoDB" id="9794828at2"/>
<proteinExistence type="predicted"/>
<dbReference type="Gene3D" id="2.40.50.140">
    <property type="entry name" value="Nucleic acid-binding proteins"/>
    <property type="match status" value="1"/>
</dbReference>
<dbReference type="Proteomes" id="UP000050482">
    <property type="component" value="Unassembled WGS sequence"/>
</dbReference>
<organism evidence="5 6">
    <name type="scientific">Alicyclobacillus ferrooxydans</name>
    <dbReference type="NCBI Taxonomy" id="471514"/>
    <lineage>
        <taxon>Bacteria</taxon>
        <taxon>Bacillati</taxon>
        <taxon>Bacillota</taxon>
        <taxon>Bacilli</taxon>
        <taxon>Bacillales</taxon>
        <taxon>Alicyclobacillaceae</taxon>
        <taxon>Alicyclobacillus</taxon>
    </lineage>
</organism>
<accession>A0A0P9C9Y2</accession>
<protein>
    <recommendedName>
        <fullName evidence="7">Cytochrome C biogenesis protein</fullName>
    </recommendedName>
</protein>
<dbReference type="GO" id="GO:0020037">
    <property type="term" value="F:heme binding"/>
    <property type="evidence" value="ECO:0007669"/>
    <property type="project" value="InterPro"/>
</dbReference>
<sequence>MTTRTKMVIALVVVVGVIGMLVRTAVTHASTYYVTVNEFFQESPAAQHDPTTISGEIIGSSVQWNPETSMLKFDVQDKSGGKTLPVVYHGAKPDDFTDNWPVIVTGQMQSDGSFLASKLLIKCPSKYEAANQTGNSAR</sequence>
<evidence type="ECO:0000256" key="1">
    <source>
        <dbReference type="ARBA" id="ARBA00004370"/>
    </source>
</evidence>
<comment type="caution">
    <text evidence="5">The sequence shown here is derived from an EMBL/GenBank/DDBJ whole genome shotgun (WGS) entry which is preliminary data.</text>
</comment>
<dbReference type="GO" id="GO:0005886">
    <property type="term" value="C:plasma membrane"/>
    <property type="evidence" value="ECO:0007669"/>
    <property type="project" value="InterPro"/>
</dbReference>
<keyword evidence="2" id="KW-0408">Iron</keyword>
<dbReference type="PATRIC" id="fig|471514.4.peg.1089"/>
<keyword evidence="2" id="KW-0349">Heme</keyword>
<dbReference type="EMBL" id="LJCO01000085">
    <property type="protein sequence ID" value="KPV42040.1"/>
    <property type="molecule type" value="Genomic_DNA"/>
</dbReference>
<keyword evidence="3" id="KW-0201">Cytochrome c-type biogenesis</keyword>
<evidence type="ECO:0000313" key="5">
    <source>
        <dbReference type="EMBL" id="KPV42040.1"/>
    </source>
</evidence>
<dbReference type="InterPro" id="IPR012340">
    <property type="entry name" value="NA-bd_OB-fold"/>
</dbReference>
<dbReference type="RefSeq" id="WP_054970947.1">
    <property type="nucleotide sequence ID" value="NZ_LJCO01000085.1"/>
</dbReference>
<dbReference type="AlphaFoldDB" id="A0A0P9C9Y2"/>
<keyword evidence="4" id="KW-0472">Membrane</keyword>
<dbReference type="STRING" id="471514.AN477_19930"/>
<dbReference type="Pfam" id="PF03100">
    <property type="entry name" value="CcmE"/>
    <property type="match status" value="1"/>
</dbReference>
<evidence type="ECO:0000256" key="3">
    <source>
        <dbReference type="ARBA" id="ARBA00022748"/>
    </source>
</evidence>
<dbReference type="SUPFAM" id="SSF82093">
    <property type="entry name" value="Heme chaperone CcmE"/>
    <property type="match status" value="1"/>
</dbReference>
<dbReference type="InterPro" id="IPR004329">
    <property type="entry name" value="CcmE"/>
</dbReference>
<gene>
    <name evidence="5" type="ORF">AN477_19930</name>
</gene>
<keyword evidence="6" id="KW-1185">Reference proteome</keyword>
<evidence type="ECO:0008006" key="7">
    <source>
        <dbReference type="Google" id="ProtNLM"/>
    </source>
</evidence>
<name>A0A0P9C9Y2_9BACL</name>